<dbReference type="AlphaFoldDB" id="A0A4C1U7S2"/>
<sequence>MKRARCLGGYPVTIFMRDQTSTNAELAEAPYQILSQPFITVPHCSGGGWWPSAHAPRDRIHDQSRNCTDKGLLHRTATGPRPRLQSGREFTFVRSWASTPLSVGVGTGRRRCFMPGRLLVGDTTPTDQVAMVGTIVLESCRRRHRTARGRAHSSRMRSRQVKGGIRLDRLVLDEGGRGAQFKLHTQPTAGGRRPDQGGTHR</sequence>
<evidence type="ECO:0000256" key="1">
    <source>
        <dbReference type="SAM" id="MobiDB-lite"/>
    </source>
</evidence>
<comment type="caution">
    <text evidence="2">The sequence shown here is derived from an EMBL/GenBank/DDBJ whole genome shotgun (WGS) entry which is preliminary data.</text>
</comment>
<dbReference type="Proteomes" id="UP000299102">
    <property type="component" value="Unassembled WGS sequence"/>
</dbReference>
<accession>A0A4C1U7S2</accession>
<evidence type="ECO:0000313" key="2">
    <source>
        <dbReference type="EMBL" id="GBP22379.1"/>
    </source>
</evidence>
<gene>
    <name evidence="2" type="ORF">EVAR_11895_1</name>
</gene>
<evidence type="ECO:0000313" key="3">
    <source>
        <dbReference type="Proteomes" id="UP000299102"/>
    </source>
</evidence>
<dbReference type="EMBL" id="BGZK01000139">
    <property type="protein sequence ID" value="GBP22379.1"/>
    <property type="molecule type" value="Genomic_DNA"/>
</dbReference>
<organism evidence="2 3">
    <name type="scientific">Eumeta variegata</name>
    <name type="common">Bagworm moth</name>
    <name type="synonym">Eumeta japonica</name>
    <dbReference type="NCBI Taxonomy" id="151549"/>
    <lineage>
        <taxon>Eukaryota</taxon>
        <taxon>Metazoa</taxon>
        <taxon>Ecdysozoa</taxon>
        <taxon>Arthropoda</taxon>
        <taxon>Hexapoda</taxon>
        <taxon>Insecta</taxon>
        <taxon>Pterygota</taxon>
        <taxon>Neoptera</taxon>
        <taxon>Endopterygota</taxon>
        <taxon>Lepidoptera</taxon>
        <taxon>Glossata</taxon>
        <taxon>Ditrysia</taxon>
        <taxon>Tineoidea</taxon>
        <taxon>Psychidae</taxon>
        <taxon>Oiketicinae</taxon>
        <taxon>Eumeta</taxon>
    </lineage>
</organism>
<name>A0A4C1U7S2_EUMVA</name>
<feature type="region of interest" description="Disordered" evidence="1">
    <location>
        <begin position="178"/>
        <end position="201"/>
    </location>
</feature>
<proteinExistence type="predicted"/>
<keyword evidence="3" id="KW-1185">Reference proteome</keyword>
<reference evidence="2 3" key="1">
    <citation type="journal article" date="2019" name="Commun. Biol.">
        <title>The bagworm genome reveals a unique fibroin gene that provides high tensile strength.</title>
        <authorList>
            <person name="Kono N."/>
            <person name="Nakamura H."/>
            <person name="Ohtoshi R."/>
            <person name="Tomita M."/>
            <person name="Numata K."/>
            <person name="Arakawa K."/>
        </authorList>
    </citation>
    <scope>NUCLEOTIDE SEQUENCE [LARGE SCALE GENOMIC DNA]</scope>
</reference>
<protein>
    <submittedName>
        <fullName evidence="2">Uncharacterized protein</fullName>
    </submittedName>
</protein>